<reference evidence="1" key="1">
    <citation type="submission" date="2023-01" db="EMBL/GenBank/DDBJ databases">
        <title>Sulfurovum sp. zt1-1 genome assembly.</title>
        <authorList>
            <person name="Wang J."/>
        </authorList>
    </citation>
    <scope>NUCLEOTIDE SEQUENCE</scope>
    <source>
        <strain evidence="1">Zt1-1</strain>
    </source>
</reference>
<evidence type="ECO:0008006" key="3">
    <source>
        <dbReference type="Google" id="ProtNLM"/>
    </source>
</evidence>
<organism evidence="1 2">
    <name type="scientific">Sulfurovum zhangzhouensis</name>
    <dbReference type="NCBI Taxonomy" id="3019067"/>
    <lineage>
        <taxon>Bacteria</taxon>
        <taxon>Pseudomonadati</taxon>
        <taxon>Campylobacterota</taxon>
        <taxon>Epsilonproteobacteria</taxon>
        <taxon>Campylobacterales</taxon>
        <taxon>Sulfurovaceae</taxon>
        <taxon>Sulfurovum</taxon>
    </lineage>
</organism>
<sequence>MRNFSLAIPLDITIDLPKGESETFSIEVQTLTEEMQHRYDAEVKKRFNVDSVSKERAKKLKKERQKLSRYESQLEDIVSEIELVSPESKDKKLDLLSQKRSLQDKVWKIEDAIEKMHENDPVDSDRIKKDTEAVMKELYDLAVIDDGGLSEFMKDRSIKYADMVPYILQKREEAQGNA</sequence>
<accession>A0ABT7QZ24</accession>
<comment type="caution">
    <text evidence="1">The sequence shown here is derived from an EMBL/GenBank/DDBJ whole genome shotgun (WGS) entry which is preliminary data.</text>
</comment>
<keyword evidence="2" id="KW-1185">Reference proteome</keyword>
<evidence type="ECO:0000313" key="1">
    <source>
        <dbReference type="EMBL" id="MDM5272078.1"/>
    </source>
</evidence>
<name>A0ABT7QZ24_9BACT</name>
<protein>
    <recommendedName>
        <fullName evidence="3">PPIase</fullName>
    </recommendedName>
</protein>
<dbReference type="EMBL" id="JAQIBD010000002">
    <property type="protein sequence ID" value="MDM5272078.1"/>
    <property type="molecule type" value="Genomic_DNA"/>
</dbReference>
<dbReference type="RefSeq" id="WP_289413824.1">
    <property type="nucleotide sequence ID" value="NZ_JAQIBD010000002.1"/>
</dbReference>
<gene>
    <name evidence="1" type="ORF">PGH07_07790</name>
</gene>
<dbReference type="Proteomes" id="UP001169069">
    <property type="component" value="Unassembled WGS sequence"/>
</dbReference>
<proteinExistence type="predicted"/>
<evidence type="ECO:0000313" key="2">
    <source>
        <dbReference type="Proteomes" id="UP001169069"/>
    </source>
</evidence>